<dbReference type="SUPFAM" id="SSF54909">
    <property type="entry name" value="Dimeric alpha+beta barrel"/>
    <property type="match status" value="1"/>
</dbReference>
<reference evidence="2" key="2">
    <citation type="submission" date="2020-09" db="EMBL/GenBank/DDBJ databases">
        <authorList>
            <person name="Sun Q."/>
            <person name="Zhou Y."/>
        </authorList>
    </citation>
    <scope>NUCLEOTIDE SEQUENCE</scope>
    <source>
        <strain evidence="2">CGMCC 1.15762</strain>
    </source>
</reference>
<dbReference type="Gene3D" id="3.30.70.100">
    <property type="match status" value="1"/>
</dbReference>
<organism evidence="2 3">
    <name type="scientific">Salipiger pallidus</name>
    <dbReference type="NCBI Taxonomy" id="1775170"/>
    <lineage>
        <taxon>Bacteria</taxon>
        <taxon>Pseudomonadati</taxon>
        <taxon>Pseudomonadota</taxon>
        <taxon>Alphaproteobacteria</taxon>
        <taxon>Rhodobacterales</taxon>
        <taxon>Roseobacteraceae</taxon>
        <taxon>Salipiger</taxon>
    </lineage>
</organism>
<reference evidence="2" key="1">
    <citation type="journal article" date="2014" name="Int. J. Syst. Evol. Microbiol.">
        <title>Complete genome sequence of Corynebacterium casei LMG S-19264T (=DSM 44701T), isolated from a smear-ripened cheese.</title>
        <authorList>
            <consortium name="US DOE Joint Genome Institute (JGI-PGF)"/>
            <person name="Walter F."/>
            <person name="Albersmeier A."/>
            <person name="Kalinowski J."/>
            <person name="Ruckert C."/>
        </authorList>
    </citation>
    <scope>NUCLEOTIDE SEQUENCE</scope>
    <source>
        <strain evidence="2">CGMCC 1.15762</strain>
    </source>
</reference>
<dbReference type="InterPro" id="IPR011008">
    <property type="entry name" value="Dimeric_a/b-barrel"/>
</dbReference>
<evidence type="ECO:0000313" key="3">
    <source>
        <dbReference type="Proteomes" id="UP000617145"/>
    </source>
</evidence>
<dbReference type="EMBL" id="BMJV01000005">
    <property type="protein sequence ID" value="GGG77160.1"/>
    <property type="molecule type" value="Genomic_DNA"/>
</dbReference>
<gene>
    <name evidence="2" type="ORF">GCM10011415_27550</name>
</gene>
<dbReference type="PROSITE" id="PS51725">
    <property type="entry name" value="ABM"/>
    <property type="match status" value="1"/>
</dbReference>
<proteinExistence type="predicted"/>
<dbReference type="InterPro" id="IPR007138">
    <property type="entry name" value="ABM_dom"/>
</dbReference>
<feature type="domain" description="ABM" evidence="1">
    <location>
        <begin position="1"/>
        <end position="85"/>
    </location>
</feature>
<dbReference type="Pfam" id="PF03992">
    <property type="entry name" value="ABM"/>
    <property type="match status" value="1"/>
</dbReference>
<dbReference type="AlphaFoldDB" id="A0A8J2ZKX4"/>
<evidence type="ECO:0000259" key="1">
    <source>
        <dbReference type="PROSITE" id="PS51725"/>
    </source>
</evidence>
<accession>A0A8J2ZKX4</accession>
<keyword evidence="3" id="KW-1185">Reference proteome</keyword>
<evidence type="ECO:0000313" key="2">
    <source>
        <dbReference type="EMBL" id="GGG77160.1"/>
    </source>
</evidence>
<comment type="caution">
    <text evidence="2">The sequence shown here is derived from an EMBL/GenBank/DDBJ whole genome shotgun (WGS) entry which is preliminary data.</text>
</comment>
<sequence length="91" mass="9948">MIVRAVPRPGQDTRLKTLAAELVEKSRQEPGVIRYEAMTERGGSVVMLAEYADDAAFEAHLGQPYTREFKAALKRIAEGSAATVTPLARFA</sequence>
<protein>
    <recommendedName>
        <fullName evidence="1">ABM domain-containing protein</fullName>
    </recommendedName>
</protein>
<name>A0A8J2ZKX4_9RHOB</name>
<dbReference type="Proteomes" id="UP000617145">
    <property type="component" value="Unassembled WGS sequence"/>
</dbReference>